<dbReference type="SUPFAM" id="SSF53474">
    <property type="entry name" value="alpha/beta-Hydrolases"/>
    <property type="match status" value="1"/>
</dbReference>
<keyword evidence="3" id="KW-0808">Transferase</keyword>
<dbReference type="InterPro" id="IPR041711">
    <property type="entry name" value="Met-tRNA-FMT_N"/>
</dbReference>
<keyword evidence="8" id="KW-1185">Reference proteome</keyword>
<evidence type="ECO:0000256" key="3">
    <source>
        <dbReference type="ARBA" id="ARBA00022679"/>
    </source>
</evidence>
<accession>A0ABN8DA99</accession>
<evidence type="ECO:0000256" key="2">
    <source>
        <dbReference type="ARBA" id="ARBA00012261"/>
    </source>
</evidence>
<evidence type="ECO:0000259" key="6">
    <source>
        <dbReference type="Pfam" id="PF02911"/>
    </source>
</evidence>
<keyword evidence="4" id="KW-0648">Protein biosynthesis</keyword>
<dbReference type="InterPro" id="IPR002376">
    <property type="entry name" value="Formyl_transf_N"/>
</dbReference>
<reference evidence="7 8" key="1">
    <citation type="submission" date="2021-11" db="EMBL/GenBank/DDBJ databases">
        <authorList>
            <person name="Islam A."/>
            <person name="Islam S."/>
            <person name="Flora M.S."/>
            <person name="Rahman M."/>
            <person name="Ziaur R.M."/>
            <person name="Epstein J.H."/>
            <person name="Hassan M."/>
            <person name="Klassen M."/>
            <person name="Woodard K."/>
            <person name="Webb A."/>
            <person name="Webby R.J."/>
            <person name="El Zowalaty M.E."/>
        </authorList>
    </citation>
    <scope>NUCLEOTIDE SEQUENCE [LARGE SCALE GENOMIC DNA]</scope>
    <source>
        <strain evidence="7">Pbs1</strain>
    </source>
</reference>
<dbReference type="Gene3D" id="3.40.50.1820">
    <property type="entry name" value="alpha/beta hydrolase"/>
    <property type="match status" value="1"/>
</dbReference>
<name>A0ABN8DA99_9STRA</name>
<comment type="similarity">
    <text evidence="1">Belongs to the Fmt family.</text>
</comment>
<sequence>MPLFLTRHHDDVSLATLKSLYINSQKKNDHDCLVEHIEVVCPSDRPMYGCKKDDSVPVKKFARRCGLKVFETPSHLKSLKTWNFPVINKFDVGVVVSFGYFLYPNMLKNLYYGAINMHPSMLPKYRGPAPIHHALLNGDTMTGVSVIEIDSKAFDVGRIMLQEPYKIKPGIQCQELAQELAAFGADCVIKTLGDLPSRKKKAVLQDDAHASKAPKVTFKDSLISCDDFSATDIFHRWQALSNSVGISVQFREKIVKLIEVRLPSDEELQTVLQTDESRNELAITGTFFFEKKRQALWVRCANNSWLLITKLQQADRKCRSQKGTRHKLLFVVRLQVDTNMKFYYSVVSLATLIAQVSGTCNNSSQSEFYGCALLCYPGICETPDPVNFRIDVCMKRIPAVNNPETAPHVWLMVGGPGSGSTSMELSMVQLHSRLFGSANVYTMDYRGTGRSTLLNCVAAQSSFASSKDPSRVPSCAQDLKQKYESLSSFSIISAATDLATAITNYTNVRNTIVYGEGYGTRILKHLMSFSLAEVVGYCSDDGIVAFDITQKFSR</sequence>
<proteinExistence type="inferred from homology"/>
<dbReference type="PANTHER" id="PTHR11138:SF5">
    <property type="entry name" value="METHIONYL-TRNA FORMYLTRANSFERASE, MITOCHONDRIAL"/>
    <property type="match status" value="1"/>
</dbReference>
<dbReference type="EC" id="2.1.2.9" evidence="2"/>
<organism evidence="7 8">
    <name type="scientific">Peronospora belbahrii</name>
    <dbReference type="NCBI Taxonomy" id="622444"/>
    <lineage>
        <taxon>Eukaryota</taxon>
        <taxon>Sar</taxon>
        <taxon>Stramenopiles</taxon>
        <taxon>Oomycota</taxon>
        <taxon>Peronosporomycetes</taxon>
        <taxon>Peronosporales</taxon>
        <taxon>Peronosporaceae</taxon>
        <taxon>Peronospora</taxon>
    </lineage>
</organism>
<dbReference type="EMBL" id="CAKLCB010000345">
    <property type="protein sequence ID" value="CAH0520268.1"/>
    <property type="molecule type" value="Genomic_DNA"/>
</dbReference>
<dbReference type="Gene3D" id="3.40.50.12230">
    <property type="match status" value="1"/>
</dbReference>
<evidence type="ECO:0000313" key="8">
    <source>
        <dbReference type="Proteomes" id="UP001158986"/>
    </source>
</evidence>
<dbReference type="InterPro" id="IPR036477">
    <property type="entry name" value="Formyl_transf_N_sf"/>
</dbReference>
<dbReference type="Proteomes" id="UP001158986">
    <property type="component" value="Unassembled WGS sequence"/>
</dbReference>
<dbReference type="Pfam" id="PF02911">
    <property type="entry name" value="Formyl_trans_C"/>
    <property type="match status" value="1"/>
</dbReference>
<evidence type="ECO:0000313" key="7">
    <source>
        <dbReference type="EMBL" id="CAH0520268.1"/>
    </source>
</evidence>
<feature type="domain" description="Formyl transferase C-terminal" evidence="6">
    <location>
        <begin position="219"/>
        <end position="317"/>
    </location>
</feature>
<dbReference type="SUPFAM" id="SSF53328">
    <property type="entry name" value="Formyltransferase"/>
    <property type="match status" value="1"/>
</dbReference>
<comment type="caution">
    <text evidence="7">The sequence shown here is derived from an EMBL/GenBank/DDBJ whole genome shotgun (WGS) entry which is preliminary data.</text>
</comment>
<dbReference type="Pfam" id="PF00551">
    <property type="entry name" value="Formyl_trans_N"/>
    <property type="match status" value="1"/>
</dbReference>
<evidence type="ECO:0000256" key="1">
    <source>
        <dbReference type="ARBA" id="ARBA00010699"/>
    </source>
</evidence>
<gene>
    <name evidence="7" type="ORF">PBS001_LOCUS6759</name>
</gene>
<feature type="domain" description="Formyl transferase N-terminal" evidence="5">
    <location>
        <begin position="21"/>
        <end position="190"/>
    </location>
</feature>
<evidence type="ECO:0000256" key="4">
    <source>
        <dbReference type="ARBA" id="ARBA00022917"/>
    </source>
</evidence>
<protein>
    <recommendedName>
        <fullName evidence="2">methionyl-tRNA formyltransferase</fullName>
        <ecNumber evidence="2">2.1.2.9</ecNumber>
    </recommendedName>
</protein>
<dbReference type="CDD" id="cd08646">
    <property type="entry name" value="FMT_core_Met-tRNA-FMT_N"/>
    <property type="match status" value="1"/>
</dbReference>
<evidence type="ECO:0000259" key="5">
    <source>
        <dbReference type="Pfam" id="PF00551"/>
    </source>
</evidence>
<dbReference type="PANTHER" id="PTHR11138">
    <property type="entry name" value="METHIONYL-TRNA FORMYLTRANSFERASE"/>
    <property type="match status" value="1"/>
</dbReference>
<dbReference type="InterPro" id="IPR029058">
    <property type="entry name" value="AB_hydrolase_fold"/>
</dbReference>
<dbReference type="InterPro" id="IPR005793">
    <property type="entry name" value="Formyl_trans_C"/>
</dbReference>